<dbReference type="SUPFAM" id="SSF55874">
    <property type="entry name" value="ATPase domain of HSP90 chaperone/DNA topoisomerase II/histidine kinase"/>
    <property type="match status" value="1"/>
</dbReference>
<evidence type="ECO:0000313" key="11">
    <source>
        <dbReference type="Proteomes" id="UP000295063"/>
    </source>
</evidence>
<dbReference type="EMBL" id="SLUI01000002">
    <property type="protein sequence ID" value="TCL39178.1"/>
    <property type="molecule type" value="Genomic_DNA"/>
</dbReference>
<keyword evidence="6 10" id="KW-0418">Kinase</keyword>
<dbReference type="EC" id="2.7.13.3" evidence="2"/>
<comment type="catalytic activity">
    <reaction evidence="1">
        <text>ATP + protein L-histidine = ADP + protein N-phospho-L-histidine.</text>
        <dbReference type="EC" id="2.7.13.3"/>
    </reaction>
</comment>
<dbReference type="InterPro" id="IPR011495">
    <property type="entry name" value="Sig_transdc_His_kin_sub2_dim/P"/>
</dbReference>
<dbReference type="InterPro" id="IPR022066">
    <property type="entry name" value="PdtaS_GAF"/>
</dbReference>
<dbReference type="InterPro" id="IPR013767">
    <property type="entry name" value="PAS_fold"/>
</dbReference>
<dbReference type="OrthoDB" id="9767435at2"/>
<keyword evidence="4" id="KW-0808">Transferase</keyword>
<dbReference type="Pfam" id="PF02518">
    <property type="entry name" value="HATPase_c"/>
    <property type="match status" value="1"/>
</dbReference>
<dbReference type="GO" id="GO:0006355">
    <property type="term" value="P:regulation of DNA-templated transcription"/>
    <property type="evidence" value="ECO:0007669"/>
    <property type="project" value="InterPro"/>
</dbReference>
<dbReference type="Gene3D" id="3.30.450.280">
    <property type="entry name" value="GAF domain"/>
    <property type="match status" value="1"/>
</dbReference>
<evidence type="ECO:0000256" key="5">
    <source>
        <dbReference type="ARBA" id="ARBA00022741"/>
    </source>
</evidence>
<dbReference type="GO" id="GO:0005524">
    <property type="term" value="F:ATP binding"/>
    <property type="evidence" value="ECO:0007669"/>
    <property type="project" value="UniProtKB-KW"/>
</dbReference>
<evidence type="ECO:0000256" key="6">
    <source>
        <dbReference type="ARBA" id="ARBA00022777"/>
    </source>
</evidence>
<comment type="caution">
    <text evidence="10">The sequence shown here is derived from an EMBL/GenBank/DDBJ whole genome shotgun (WGS) entry which is preliminary data.</text>
</comment>
<dbReference type="InterPro" id="IPR036890">
    <property type="entry name" value="HATPase_C_sf"/>
</dbReference>
<dbReference type="SUPFAM" id="SSF55785">
    <property type="entry name" value="PYP-like sensor domain (PAS domain)"/>
    <property type="match status" value="1"/>
</dbReference>
<feature type="domain" description="Histidine kinase" evidence="9">
    <location>
        <begin position="274"/>
        <end position="467"/>
    </location>
</feature>
<dbReference type="Pfam" id="PF00989">
    <property type="entry name" value="PAS"/>
    <property type="match status" value="1"/>
</dbReference>
<dbReference type="InterPro" id="IPR003594">
    <property type="entry name" value="HATPase_dom"/>
</dbReference>
<proteinExistence type="predicted"/>
<evidence type="ECO:0000256" key="7">
    <source>
        <dbReference type="ARBA" id="ARBA00022840"/>
    </source>
</evidence>
<dbReference type="PANTHER" id="PTHR41523:SF8">
    <property type="entry name" value="ETHYLENE RESPONSE SENSOR PROTEIN"/>
    <property type="match status" value="1"/>
</dbReference>
<dbReference type="Proteomes" id="UP000295063">
    <property type="component" value="Unassembled WGS sequence"/>
</dbReference>
<sequence>MGIVADVCRKTTTLSAAQIDRLEQSCALLQLASDLSHAQATVYARAIHEQFLVIVAQAKPNTTLVKDRTNLLGSTVQAAEEPLVWRTLNSGEHIAGQREWAIGLVAEMQTSALHDEDGKIIAVVSFETGGVETVLGQNVLMETANMLLGMPRSRGSAVYRQLSARDGIILVDEQGEIIFANAAANSIYNIMGVGRMVGRRVYDRRINLRLAQRAANAQTAAEEEVEQGQMVLVQRAIPIVVAGKTLRTVVITADVTELKQKEKELLIKSAVIQEIHHRVKNNLQTIASLLRLQARRTQSDEVKAALRESVNRILSISVVHEFLSQQDAEVIDVAEVAKNILDLVIQNMLEPNFNIQTIFNGQTVIMPSEQATSLALVINELIQNSIEHGFVGLKEGLIGLDIAILPDTYQIDIYDNGVGLPEHFGQRSSSSLGLQIVRTLIETDLGGRFELYSKGGTHACITIPRPREGE</sequence>
<evidence type="ECO:0000259" key="9">
    <source>
        <dbReference type="PROSITE" id="PS50109"/>
    </source>
</evidence>
<evidence type="ECO:0000256" key="2">
    <source>
        <dbReference type="ARBA" id="ARBA00012438"/>
    </source>
</evidence>
<reference evidence="10 11" key="1">
    <citation type="submission" date="2019-03" db="EMBL/GenBank/DDBJ databases">
        <title>Genomic Encyclopedia of Type Strains, Phase IV (KMG-IV): sequencing the most valuable type-strain genomes for metagenomic binning, comparative biology and taxonomic classification.</title>
        <authorList>
            <person name="Goeker M."/>
        </authorList>
    </citation>
    <scope>NUCLEOTIDE SEQUENCE [LARGE SCALE GENOMIC DNA]</scope>
    <source>
        <strain evidence="10 11">DSM 15969</strain>
    </source>
</reference>
<dbReference type="PANTHER" id="PTHR41523">
    <property type="entry name" value="TWO-COMPONENT SYSTEM SENSOR PROTEIN"/>
    <property type="match status" value="1"/>
</dbReference>
<dbReference type="Gene3D" id="3.30.565.10">
    <property type="entry name" value="Histidine kinase-like ATPase, C-terminal domain"/>
    <property type="match status" value="1"/>
</dbReference>
<dbReference type="RefSeq" id="WP_132075315.1">
    <property type="nucleotide sequence ID" value="NZ_DAIMLW010000020.1"/>
</dbReference>
<keyword evidence="8" id="KW-0902">Two-component regulatory system</keyword>
<dbReference type="InterPro" id="IPR005467">
    <property type="entry name" value="His_kinase_dom"/>
</dbReference>
<keyword evidence="3" id="KW-0597">Phosphoprotein</keyword>
<dbReference type="InterPro" id="IPR035965">
    <property type="entry name" value="PAS-like_dom_sf"/>
</dbReference>
<dbReference type="AlphaFoldDB" id="A0A4R1Q0V3"/>
<dbReference type="GO" id="GO:0000160">
    <property type="term" value="P:phosphorelay signal transduction system"/>
    <property type="evidence" value="ECO:0007669"/>
    <property type="project" value="UniProtKB-KW"/>
</dbReference>
<evidence type="ECO:0000256" key="3">
    <source>
        <dbReference type="ARBA" id="ARBA00022553"/>
    </source>
</evidence>
<accession>A0A4R1Q0V3</accession>
<keyword evidence="7" id="KW-0067">ATP-binding</keyword>
<dbReference type="InterPro" id="IPR038424">
    <property type="entry name" value="H_kinase_PdtaS_GAF_sf"/>
</dbReference>
<evidence type="ECO:0000256" key="4">
    <source>
        <dbReference type="ARBA" id="ARBA00022679"/>
    </source>
</evidence>
<gene>
    <name evidence="10" type="ORF">EV210_10288</name>
</gene>
<evidence type="ECO:0000313" key="10">
    <source>
        <dbReference type="EMBL" id="TCL39178.1"/>
    </source>
</evidence>
<dbReference type="PROSITE" id="PS50109">
    <property type="entry name" value="HIS_KIN"/>
    <property type="match status" value="1"/>
</dbReference>
<dbReference type="SMART" id="SM00387">
    <property type="entry name" value="HATPase_c"/>
    <property type="match status" value="1"/>
</dbReference>
<dbReference type="Gene3D" id="3.30.450.20">
    <property type="entry name" value="PAS domain"/>
    <property type="match status" value="1"/>
</dbReference>
<keyword evidence="5" id="KW-0547">Nucleotide-binding</keyword>
<organism evidence="10 11">
    <name type="scientific">Anaerospora hongkongensis</name>
    <dbReference type="NCBI Taxonomy" id="244830"/>
    <lineage>
        <taxon>Bacteria</taxon>
        <taxon>Bacillati</taxon>
        <taxon>Bacillota</taxon>
        <taxon>Negativicutes</taxon>
        <taxon>Selenomonadales</taxon>
        <taxon>Sporomusaceae</taxon>
        <taxon>Anaerospora</taxon>
    </lineage>
</organism>
<protein>
    <recommendedName>
        <fullName evidence="2">histidine kinase</fullName>
        <ecNumber evidence="2">2.7.13.3</ecNumber>
    </recommendedName>
</protein>
<dbReference type="GO" id="GO:0004673">
    <property type="term" value="F:protein histidine kinase activity"/>
    <property type="evidence" value="ECO:0007669"/>
    <property type="project" value="UniProtKB-EC"/>
</dbReference>
<name>A0A4R1Q0V3_9FIRM</name>
<dbReference type="Pfam" id="PF07568">
    <property type="entry name" value="HisKA_2"/>
    <property type="match status" value="1"/>
</dbReference>
<evidence type="ECO:0000256" key="8">
    <source>
        <dbReference type="ARBA" id="ARBA00023012"/>
    </source>
</evidence>
<dbReference type="Pfam" id="PF12282">
    <property type="entry name" value="GAF_PdtaS"/>
    <property type="match status" value="1"/>
</dbReference>
<keyword evidence="11" id="KW-1185">Reference proteome</keyword>
<evidence type="ECO:0000256" key="1">
    <source>
        <dbReference type="ARBA" id="ARBA00000085"/>
    </source>
</evidence>